<name>A0ABV0Z939_9TELE</name>
<proteinExistence type="predicted"/>
<gene>
    <name evidence="1" type="ORF">AMECASPLE_005355</name>
</gene>
<accession>A0ABV0Z939</accession>
<dbReference type="Proteomes" id="UP001469553">
    <property type="component" value="Unassembled WGS sequence"/>
</dbReference>
<evidence type="ECO:0000313" key="1">
    <source>
        <dbReference type="EMBL" id="MEQ2302297.1"/>
    </source>
</evidence>
<organism evidence="1 2">
    <name type="scientific">Ameca splendens</name>
    <dbReference type="NCBI Taxonomy" id="208324"/>
    <lineage>
        <taxon>Eukaryota</taxon>
        <taxon>Metazoa</taxon>
        <taxon>Chordata</taxon>
        <taxon>Craniata</taxon>
        <taxon>Vertebrata</taxon>
        <taxon>Euteleostomi</taxon>
        <taxon>Actinopterygii</taxon>
        <taxon>Neopterygii</taxon>
        <taxon>Teleostei</taxon>
        <taxon>Neoteleostei</taxon>
        <taxon>Acanthomorphata</taxon>
        <taxon>Ovalentaria</taxon>
        <taxon>Atherinomorphae</taxon>
        <taxon>Cyprinodontiformes</taxon>
        <taxon>Goodeidae</taxon>
        <taxon>Ameca</taxon>
    </lineage>
</organism>
<keyword evidence="2" id="KW-1185">Reference proteome</keyword>
<sequence>MSHRRKSRPPVKIFTPRLIEGCTFSLSYLPVHPPSGENTKRRPSFSHCLTQPPVSLNLLLHQNPKNPAQTIPPVPKNKTSKCPMGVMRSMVISNGHGAKGRNLWKVPRTVNLTGHLTLAGSPTGSEYRFSCEPCPPSSKDYLPGSCRHLTLDQHSVPTRSLPGGYRRPIIQPGFLVTGPSFQSLNKITKTFLVSECSLHVGQVGSQNYDNTTSSIVSHGEAGAYVQQSMGRRWGTPWTGRQSVAGQI</sequence>
<reference evidence="1 2" key="1">
    <citation type="submission" date="2021-06" db="EMBL/GenBank/DDBJ databases">
        <authorList>
            <person name="Palmer J.M."/>
        </authorList>
    </citation>
    <scope>NUCLEOTIDE SEQUENCE [LARGE SCALE GENOMIC DNA]</scope>
    <source>
        <strain evidence="1 2">AS_MEX2019</strain>
        <tissue evidence="1">Muscle</tissue>
    </source>
</reference>
<dbReference type="EMBL" id="JAHRIP010056672">
    <property type="protein sequence ID" value="MEQ2302297.1"/>
    <property type="molecule type" value="Genomic_DNA"/>
</dbReference>
<evidence type="ECO:0000313" key="2">
    <source>
        <dbReference type="Proteomes" id="UP001469553"/>
    </source>
</evidence>
<comment type="caution">
    <text evidence="1">The sequence shown here is derived from an EMBL/GenBank/DDBJ whole genome shotgun (WGS) entry which is preliminary data.</text>
</comment>
<protein>
    <submittedName>
        <fullName evidence="1">Uncharacterized protein</fullName>
    </submittedName>
</protein>